<feature type="region of interest" description="Disordered" evidence="1">
    <location>
        <begin position="75"/>
        <end position="100"/>
    </location>
</feature>
<keyword evidence="4" id="KW-1185">Reference proteome</keyword>
<evidence type="ECO:0000256" key="2">
    <source>
        <dbReference type="SAM" id="Phobius"/>
    </source>
</evidence>
<feature type="transmembrane region" description="Helical" evidence="2">
    <location>
        <begin position="48"/>
        <end position="67"/>
    </location>
</feature>
<gene>
    <name evidence="3" type="ORF">Cph01nite_26720</name>
</gene>
<name>A0ABQ4DNI5_9CELL</name>
<evidence type="ECO:0000313" key="3">
    <source>
        <dbReference type="EMBL" id="GIG40910.1"/>
    </source>
</evidence>
<proteinExistence type="predicted"/>
<dbReference type="EMBL" id="BONP01000017">
    <property type="protein sequence ID" value="GIG40910.1"/>
    <property type="molecule type" value="Genomic_DNA"/>
</dbReference>
<evidence type="ECO:0000256" key="1">
    <source>
        <dbReference type="SAM" id="MobiDB-lite"/>
    </source>
</evidence>
<sequence length="462" mass="46861">MTDDLATRLRATRDAYEEREAETRPDEVELARLYRDVRRHRAARHLRSVGAVAAAGVAVATIGWFGLNVAPDVPPAQTPSPSPTVTATPTPDAAPGPTAPEVVRAPVVITGMPPMWELDDATLAAVGPGWTLVTYGPQDQGGADVPAQVVLASPGGDLFHVAQEPAGRLDVLAWDGGPTAVVAGPDGRASLDLRTGALAADPRGLPSGAHAYGPHAAGELWSASDGTTWVVPASGDARAVPGTAGLRLDLAPDGARGAAVDLDGRPVVVDLRTGARTDVGVAGLRCSVLGWADAARVGLLCTDPTDADDGGFLPYLLADPGSRPRYVLVAADGSGSPEVREIRTGELVPGRVLPVRPGTVALAGAPLGDDVIECATSTELRTGDTVSSLVAPGDARLPHTTVIGVVGDVVHVLRFVSCAPDGDAGPSETVVVDTVTGTTTVLPAGPVGDSTMVPGRAVTVTG</sequence>
<keyword evidence="2" id="KW-0472">Membrane</keyword>
<accession>A0ABQ4DNI5</accession>
<organism evidence="3 4">
    <name type="scientific">Cellulomonas phragmiteti</name>
    <dbReference type="NCBI Taxonomy" id="478780"/>
    <lineage>
        <taxon>Bacteria</taxon>
        <taxon>Bacillati</taxon>
        <taxon>Actinomycetota</taxon>
        <taxon>Actinomycetes</taxon>
        <taxon>Micrococcales</taxon>
        <taxon>Cellulomonadaceae</taxon>
        <taxon>Cellulomonas</taxon>
    </lineage>
</organism>
<keyword evidence="2" id="KW-1133">Transmembrane helix</keyword>
<dbReference type="Proteomes" id="UP000614741">
    <property type="component" value="Unassembled WGS sequence"/>
</dbReference>
<reference evidence="3 4" key="1">
    <citation type="submission" date="2021-01" db="EMBL/GenBank/DDBJ databases">
        <title>Whole genome shotgun sequence of Cellulomonas phragmiteti NBRC 110785.</title>
        <authorList>
            <person name="Komaki H."/>
            <person name="Tamura T."/>
        </authorList>
    </citation>
    <scope>NUCLEOTIDE SEQUENCE [LARGE SCALE GENOMIC DNA]</scope>
    <source>
        <strain evidence="3 4">NBRC 110785</strain>
    </source>
</reference>
<dbReference type="RefSeq" id="WP_203675032.1">
    <property type="nucleotide sequence ID" value="NZ_BONP01000017.1"/>
</dbReference>
<keyword evidence="2" id="KW-0812">Transmembrane</keyword>
<protein>
    <submittedName>
        <fullName evidence="3">Uncharacterized protein</fullName>
    </submittedName>
</protein>
<comment type="caution">
    <text evidence="3">The sequence shown here is derived from an EMBL/GenBank/DDBJ whole genome shotgun (WGS) entry which is preliminary data.</text>
</comment>
<evidence type="ECO:0000313" key="4">
    <source>
        <dbReference type="Proteomes" id="UP000614741"/>
    </source>
</evidence>